<feature type="compositionally biased region" description="Polar residues" evidence="1">
    <location>
        <begin position="394"/>
        <end position="405"/>
    </location>
</feature>
<keyword evidence="2" id="KW-0472">Membrane</keyword>
<reference evidence="3 4" key="1">
    <citation type="submission" date="2021-08" db="EMBL/GenBank/DDBJ databases">
        <title>Draft Genome Sequence of Phanerochaete sordida strain YK-624.</title>
        <authorList>
            <person name="Mori T."/>
            <person name="Dohra H."/>
            <person name="Suzuki T."/>
            <person name="Kawagishi H."/>
            <person name="Hirai H."/>
        </authorList>
    </citation>
    <scope>NUCLEOTIDE SEQUENCE [LARGE SCALE GENOMIC DNA]</scope>
    <source>
        <strain evidence="3 4">YK-624</strain>
    </source>
</reference>
<feature type="compositionally biased region" description="Basic residues" evidence="1">
    <location>
        <begin position="287"/>
        <end position="298"/>
    </location>
</feature>
<dbReference type="OrthoDB" id="3222669at2759"/>
<feature type="region of interest" description="Disordered" evidence="1">
    <location>
        <begin position="563"/>
        <end position="582"/>
    </location>
</feature>
<feature type="region of interest" description="Disordered" evidence="1">
    <location>
        <begin position="287"/>
        <end position="466"/>
    </location>
</feature>
<feature type="compositionally biased region" description="Basic and acidic residues" evidence="1">
    <location>
        <begin position="372"/>
        <end position="382"/>
    </location>
</feature>
<feature type="region of interest" description="Disordered" evidence="1">
    <location>
        <begin position="499"/>
        <end position="534"/>
    </location>
</feature>
<evidence type="ECO:0000313" key="3">
    <source>
        <dbReference type="EMBL" id="GJE88987.1"/>
    </source>
</evidence>
<feature type="transmembrane region" description="Helical" evidence="2">
    <location>
        <begin position="262"/>
        <end position="283"/>
    </location>
</feature>
<feature type="transmembrane region" description="Helical" evidence="2">
    <location>
        <begin position="149"/>
        <end position="174"/>
    </location>
</feature>
<feature type="compositionally biased region" description="Polar residues" evidence="1">
    <location>
        <begin position="309"/>
        <end position="328"/>
    </location>
</feature>
<feature type="compositionally biased region" description="Basic and acidic residues" evidence="1">
    <location>
        <begin position="499"/>
        <end position="520"/>
    </location>
</feature>
<comment type="caution">
    <text evidence="3">The sequence shown here is derived from an EMBL/GenBank/DDBJ whole genome shotgun (WGS) entry which is preliminary data.</text>
</comment>
<name>A0A9P3G4H1_9APHY</name>
<evidence type="ECO:0000313" key="4">
    <source>
        <dbReference type="Proteomes" id="UP000703269"/>
    </source>
</evidence>
<keyword evidence="4" id="KW-1185">Reference proteome</keyword>
<accession>A0A9P3G4H1</accession>
<evidence type="ECO:0000256" key="2">
    <source>
        <dbReference type="SAM" id="Phobius"/>
    </source>
</evidence>
<feature type="transmembrane region" description="Helical" evidence="2">
    <location>
        <begin position="119"/>
        <end position="143"/>
    </location>
</feature>
<organism evidence="3 4">
    <name type="scientific">Phanerochaete sordida</name>
    <dbReference type="NCBI Taxonomy" id="48140"/>
    <lineage>
        <taxon>Eukaryota</taxon>
        <taxon>Fungi</taxon>
        <taxon>Dikarya</taxon>
        <taxon>Basidiomycota</taxon>
        <taxon>Agaricomycotina</taxon>
        <taxon>Agaricomycetes</taxon>
        <taxon>Polyporales</taxon>
        <taxon>Phanerochaetaceae</taxon>
        <taxon>Phanerochaete</taxon>
    </lineage>
</organism>
<feature type="compositionally biased region" description="Polar residues" evidence="1">
    <location>
        <begin position="340"/>
        <end position="355"/>
    </location>
</feature>
<dbReference type="AlphaFoldDB" id="A0A9P3G4H1"/>
<keyword evidence="2" id="KW-0812">Transmembrane</keyword>
<proteinExistence type="predicted"/>
<feature type="region of interest" description="Disordered" evidence="1">
    <location>
        <begin position="13"/>
        <end position="54"/>
    </location>
</feature>
<feature type="transmembrane region" description="Helical" evidence="2">
    <location>
        <begin position="194"/>
        <end position="217"/>
    </location>
</feature>
<sequence length="672" mass="71531">MAALYLHQALFANDTPPPSAQPLRNSRGPHDLSLSGVTLRTSTSEGSHPTEPLLNGPYGPSAAYQDILASQPVYSESHRASWTTALSLAGDPLSATERKRHWELQIRAKLRRLRWAKRVLKGVIAAWGVYTTVRYFVAFTIYTARDRQIVLLVLGTASALSLASALLPLLLSFFLPQLRRQYHTRSLHVRISALFDYAASLLLLGPAVANLAFVAIWRHSADPALSAQGRCHWDIDVVWTGTGLQCSGSNAVAWGSWLAGSIVRLVLTALILVTYHGVSHRYLATRAPRRRRGARTHSHSMAFGARAETLNSSSTRSLHTMVSTSTTPIVAPRMLRKDSAASTSDLTHESSLTAVSSSSRPRTLRRSQSRISADRLSADVRPRPVRPLSADRSLLSSDGHGSTTIRFAHDRDAASTGSSAEDLSAPPDAGSSHYGSAPGAHALSATPGVPPATGGQGAPDPARRGATQEEMEIFVERFRAMMEQVARETEAGLELAQRDGDEHEHDGRHGHGHDGAHYADDTLPSPADSYGRDDDDYYVPVVGKIIQRMPTIESLGSRELMSLASGPLGGDRSAHTLSRPPTRANTLTMSEVAGSPSVSRSNSITASVVLAHSPVEAPSPSSELFGAGARAADALNGSRGTALPRAAAAAGLAGVDSAAGAGCDADWTHHGQ</sequence>
<evidence type="ECO:0000256" key="1">
    <source>
        <dbReference type="SAM" id="MobiDB-lite"/>
    </source>
</evidence>
<protein>
    <submittedName>
        <fullName evidence="3">Uncharacterized protein</fullName>
    </submittedName>
</protein>
<keyword evidence="2" id="KW-1133">Transmembrane helix</keyword>
<dbReference type="Proteomes" id="UP000703269">
    <property type="component" value="Unassembled WGS sequence"/>
</dbReference>
<dbReference type="EMBL" id="BPQB01000011">
    <property type="protein sequence ID" value="GJE88987.1"/>
    <property type="molecule type" value="Genomic_DNA"/>
</dbReference>
<gene>
    <name evidence="3" type="ORF">PsYK624_050760</name>
</gene>
<feature type="compositionally biased region" description="Polar residues" evidence="1">
    <location>
        <begin position="35"/>
        <end position="47"/>
    </location>
</feature>